<reference evidence="1 2" key="1">
    <citation type="submission" date="2018-03" db="EMBL/GenBank/DDBJ databases">
        <title>Phenotypic and genomic properties of Cyclonatronum proteinivorum gen. nov., sp. nov., a haloalkaliphilic bacteroidete from soda lakes possessing Na+-translocating rhodopsin.</title>
        <authorList>
            <person name="Toshchakov S.V."/>
            <person name="Korzhenkov A."/>
            <person name="Samarov N.I."/>
            <person name="Kublanov I.V."/>
            <person name="Muntyan M.S."/>
            <person name="Sorokin D.Y."/>
        </authorList>
    </citation>
    <scope>NUCLEOTIDE SEQUENCE [LARGE SCALE GENOMIC DNA]</scope>
    <source>
        <strain evidence="1 2">Omega</strain>
    </source>
</reference>
<dbReference type="OrthoDB" id="211174at2"/>
<name>A0A345UG47_9BACT</name>
<dbReference type="RefSeq" id="WP_114982689.1">
    <property type="nucleotide sequence ID" value="NZ_CP027806.1"/>
</dbReference>
<sequence length="218" mass="25040">MIMNTCHCRLWILLVLIPVLSACSISRPDLFPAADDAEVVEVELVRHGWHVGLILPINENFADKMPEDLHLRESHRYIEIGWGDRAYYMDDSPGIWTTIKGGIWPTPSVIHLAAFERRPLQHLERIRLELSVEGYQEMLSEIAAYFTIRENQVEVLGYGLYGDSRFYASDPRYTVFRNSNKWAVRQLGHAGVPVRPAWVLFAATAMRQASRHGERLQP</sequence>
<keyword evidence="2" id="KW-1185">Reference proteome</keyword>
<evidence type="ECO:0008006" key="3">
    <source>
        <dbReference type="Google" id="ProtNLM"/>
    </source>
</evidence>
<accession>A0A345UG47</accession>
<dbReference type="InterPro" id="IPR011727">
    <property type="entry name" value="CHP02117"/>
</dbReference>
<organism evidence="1 2">
    <name type="scientific">Cyclonatronum proteinivorum</name>
    <dbReference type="NCBI Taxonomy" id="1457365"/>
    <lineage>
        <taxon>Bacteria</taxon>
        <taxon>Pseudomonadati</taxon>
        <taxon>Balneolota</taxon>
        <taxon>Balneolia</taxon>
        <taxon>Balneolales</taxon>
        <taxon>Cyclonatronaceae</taxon>
        <taxon>Cyclonatronum</taxon>
    </lineage>
</organism>
<protein>
    <recommendedName>
        <fullName evidence="3">DUF2459 domain-containing protein</fullName>
    </recommendedName>
</protein>
<dbReference type="EMBL" id="CP027806">
    <property type="protein sequence ID" value="AXI99448.1"/>
    <property type="molecule type" value="Genomic_DNA"/>
</dbReference>
<gene>
    <name evidence="1" type="ORF">CYPRO_0161</name>
</gene>
<dbReference type="AlphaFoldDB" id="A0A345UG47"/>
<evidence type="ECO:0000313" key="2">
    <source>
        <dbReference type="Proteomes" id="UP000254808"/>
    </source>
</evidence>
<dbReference type="Pfam" id="PF09601">
    <property type="entry name" value="DUF2459"/>
    <property type="match status" value="1"/>
</dbReference>
<evidence type="ECO:0000313" key="1">
    <source>
        <dbReference type="EMBL" id="AXI99448.1"/>
    </source>
</evidence>
<dbReference type="Proteomes" id="UP000254808">
    <property type="component" value="Chromosome"/>
</dbReference>
<dbReference type="KEGG" id="cprv:CYPRO_0161"/>
<proteinExistence type="predicted"/>